<dbReference type="Proteomes" id="UP000053259">
    <property type="component" value="Unassembled WGS sequence"/>
</dbReference>
<feature type="transmembrane region" description="Helical" evidence="2">
    <location>
        <begin position="114"/>
        <end position="138"/>
    </location>
</feature>
<dbReference type="RefSeq" id="XP_016214928.1">
    <property type="nucleotide sequence ID" value="XM_016357524.1"/>
</dbReference>
<evidence type="ECO:0000313" key="3">
    <source>
        <dbReference type="EMBL" id="KIW05059.1"/>
    </source>
</evidence>
<dbReference type="InParanoid" id="A0A0D2B174"/>
<accession>A0A0D2B174</accession>
<feature type="transmembrane region" description="Helical" evidence="2">
    <location>
        <begin position="188"/>
        <end position="211"/>
    </location>
</feature>
<keyword evidence="2" id="KW-0812">Transmembrane</keyword>
<feature type="transmembrane region" description="Helical" evidence="2">
    <location>
        <begin position="82"/>
        <end position="102"/>
    </location>
</feature>
<proteinExistence type="predicted"/>
<dbReference type="EMBL" id="KN847539">
    <property type="protein sequence ID" value="KIW05059.1"/>
    <property type="molecule type" value="Genomic_DNA"/>
</dbReference>
<keyword evidence="2" id="KW-1133">Transmembrane helix</keyword>
<dbReference type="OrthoDB" id="3890746at2759"/>
<evidence type="ECO:0000256" key="2">
    <source>
        <dbReference type="SAM" id="Phobius"/>
    </source>
</evidence>
<keyword evidence="4" id="KW-1185">Reference proteome</keyword>
<dbReference type="VEuPathDB" id="FungiDB:PV09_04214"/>
<dbReference type="AlphaFoldDB" id="A0A0D2B174"/>
<evidence type="ECO:0008006" key="5">
    <source>
        <dbReference type="Google" id="ProtNLM"/>
    </source>
</evidence>
<evidence type="ECO:0000256" key="1">
    <source>
        <dbReference type="SAM" id="MobiDB-lite"/>
    </source>
</evidence>
<sequence length="251" mass="27625">MSPEYRATLRKSQLLSASDVQDRHPLRLASLLLSLLSICLSGAIIGTTADAYSIYHKESNAMNPWWLPLWPDHFDTGGARSLIGAGAGVILFNGIYVALSLTPKLNFHAGSFRAMLSAVMFSTASALLALVSIVYSAILNRSGRSRETIQTWTCRFSTGIPLSSIDINDADKNLTNDSFQKVCAESRFAFWALVAVVILQALLFCTSIAQWSTSFWARTRRTLDDGRPDTGTEMESQKDLKLSGEFPKNSY</sequence>
<dbReference type="HOGENOM" id="CLU_108094_0_0_1"/>
<name>A0A0D2B174_9PEZI</name>
<reference evidence="3 4" key="1">
    <citation type="submission" date="2015-01" db="EMBL/GenBank/DDBJ databases">
        <title>The Genome Sequence of Ochroconis gallopava CBS43764.</title>
        <authorList>
            <consortium name="The Broad Institute Genomics Platform"/>
            <person name="Cuomo C."/>
            <person name="de Hoog S."/>
            <person name="Gorbushina A."/>
            <person name="Stielow B."/>
            <person name="Teixiera M."/>
            <person name="Abouelleil A."/>
            <person name="Chapman S.B."/>
            <person name="Priest M."/>
            <person name="Young S.K."/>
            <person name="Wortman J."/>
            <person name="Nusbaum C."/>
            <person name="Birren B."/>
        </authorList>
    </citation>
    <scope>NUCLEOTIDE SEQUENCE [LARGE SCALE GENOMIC DNA]</scope>
    <source>
        <strain evidence="3 4">CBS 43764</strain>
    </source>
</reference>
<gene>
    <name evidence="3" type="ORF">PV09_04214</name>
</gene>
<keyword evidence="2" id="KW-0472">Membrane</keyword>
<protein>
    <recommendedName>
        <fullName evidence="5">MARVEL domain-containing protein</fullName>
    </recommendedName>
</protein>
<feature type="compositionally biased region" description="Basic and acidic residues" evidence="1">
    <location>
        <begin position="226"/>
        <end position="242"/>
    </location>
</feature>
<feature type="region of interest" description="Disordered" evidence="1">
    <location>
        <begin position="226"/>
        <end position="251"/>
    </location>
</feature>
<feature type="transmembrane region" description="Helical" evidence="2">
    <location>
        <begin position="31"/>
        <end position="55"/>
    </location>
</feature>
<dbReference type="GeneID" id="27312187"/>
<evidence type="ECO:0000313" key="4">
    <source>
        <dbReference type="Proteomes" id="UP000053259"/>
    </source>
</evidence>
<organism evidence="3 4">
    <name type="scientific">Verruconis gallopava</name>
    <dbReference type="NCBI Taxonomy" id="253628"/>
    <lineage>
        <taxon>Eukaryota</taxon>
        <taxon>Fungi</taxon>
        <taxon>Dikarya</taxon>
        <taxon>Ascomycota</taxon>
        <taxon>Pezizomycotina</taxon>
        <taxon>Dothideomycetes</taxon>
        <taxon>Pleosporomycetidae</taxon>
        <taxon>Venturiales</taxon>
        <taxon>Sympoventuriaceae</taxon>
        <taxon>Verruconis</taxon>
    </lineage>
</organism>